<dbReference type="OrthoDB" id="10683568at2759"/>
<comment type="caution">
    <text evidence="2">The sequence shown here is derived from an EMBL/GenBank/DDBJ whole genome shotgun (WGS) entry which is preliminary data.</text>
</comment>
<feature type="compositionally biased region" description="Basic and acidic residues" evidence="1">
    <location>
        <begin position="388"/>
        <end position="400"/>
    </location>
</feature>
<feature type="region of interest" description="Disordered" evidence="1">
    <location>
        <begin position="46"/>
        <end position="77"/>
    </location>
</feature>
<accession>A0A9P6GIH6</accession>
<feature type="compositionally biased region" description="Basic and acidic residues" evidence="1">
    <location>
        <begin position="1"/>
        <end position="15"/>
    </location>
</feature>
<protein>
    <submittedName>
        <fullName evidence="2">Uncharacterized protein</fullName>
    </submittedName>
</protein>
<dbReference type="Proteomes" id="UP000756921">
    <property type="component" value="Unassembled WGS sequence"/>
</dbReference>
<organism evidence="2 3">
    <name type="scientific">Paraphaeosphaeria minitans</name>
    <dbReference type="NCBI Taxonomy" id="565426"/>
    <lineage>
        <taxon>Eukaryota</taxon>
        <taxon>Fungi</taxon>
        <taxon>Dikarya</taxon>
        <taxon>Ascomycota</taxon>
        <taxon>Pezizomycotina</taxon>
        <taxon>Dothideomycetes</taxon>
        <taxon>Pleosporomycetidae</taxon>
        <taxon>Pleosporales</taxon>
        <taxon>Massarineae</taxon>
        <taxon>Didymosphaeriaceae</taxon>
        <taxon>Paraphaeosphaeria</taxon>
    </lineage>
</organism>
<keyword evidence="3" id="KW-1185">Reference proteome</keyword>
<feature type="region of interest" description="Disordered" evidence="1">
    <location>
        <begin position="1"/>
        <end position="20"/>
    </location>
</feature>
<evidence type="ECO:0000256" key="1">
    <source>
        <dbReference type="SAM" id="MobiDB-lite"/>
    </source>
</evidence>
<proteinExistence type="predicted"/>
<feature type="region of interest" description="Disordered" evidence="1">
    <location>
        <begin position="570"/>
        <end position="596"/>
    </location>
</feature>
<feature type="compositionally biased region" description="Low complexity" evidence="1">
    <location>
        <begin position="57"/>
        <end position="70"/>
    </location>
</feature>
<gene>
    <name evidence="2" type="ORF">PMIN01_07682</name>
</gene>
<sequence>MESKTFHIHSHETTHAEVGPLNTAPAVARLCLLRITYERDSDASRIRRLDLPPSHPPARAAAKASPSHRPLSSEHPPEPSLAYCAANGTYMCVSPHLTSPRLASLIAASRQNMHAAGAQKAALDSPRPKVPCPKPRVARGGYASDFDNWAARMGDPYLHSSTNRQRVYATLIQDEDAIQQDESAHFAFFVVRCWLRLRLRLRLQFGLSSRSGLRTLLLTVYCDGASAVVSATSSLKSSSVVELGMLIRLNKVAWAACEKNCGEERRAGQALGGRLKDAGQLKDRYGDGTLHSAASVADGKQRRVAGWQGGRWAGGQVGRWAGGQVGGSMAPSRNEMRQGRLASRGSSQRAGLQVIWRWRWCWCWLALAGSTHGACVHNSHVSAPRTGDAPRQRSGSERACGRGNAEICDQRGSILARRRGPCSVVGSTDSPSAHSPQPTARSPQPTAHSLLQRNTGKNWRRTLRPGAPCQYTARVDITRVEITRVRAHTVPDLCPLPVRRRTSRLLPTVHSEAVDYLRSTHRVYLAHAALPTSLCCAHSLDSRPSAAALPTSTQTTWQFCAIEKRRPEHPIQQAWPGPGRPFGTTPQGTAASDPPAQAHLAKLCPRGLGALLAVVLGSHAPLPSLPPPCRPTTSPHLSTILDRTA</sequence>
<feature type="region of interest" description="Disordered" evidence="1">
    <location>
        <begin position="419"/>
        <end position="456"/>
    </location>
</feature>
<feature type="region of interest" description="Disordered" evidence="1">
    <location>
        <begin position="381"/>
        <end position="400"/>
    </location>
</feature>
<feature type="compositionally biased region" description="Polar residues" evidence="1">
    <location>
        <begin position="425"/>
        <end position="456"/>
    </location>
</feature>
<evidence type="ECO:0000313" key="3">
    <source>
        <dbReference type="Proteomes" id="UP000756921"/>
    </source>
</evidence>
<feature type="region of interest" description="Disordered" evidence="1">
    <location>
        <begin position="626"/>
        <end position="645"/>
    </location>
</feature>
<name>A0A9P6GIH6_9PLEO</name>
<reference evidence="2" key="1">
    <citation type="journal article" date="2020" name="Mol. Plant Microbe Interact.">
        <title>Genome Sequence of the Biocontrol Agent Coniothyrium minitans strain Conio (IMI 134523).</title>
        <authorList>
            <person name="Patel D."/>
            <person name="Shittu T.A."/>
            <person name="Baroncelli R."/>
            <person name="Muthumeenakshi S."/>
            <person name="Osborne T.H."/>
            <person name="Janganan T.K."/>
            <person name="Sreenivasaprasad S."/>
        </authorList>
    </citation>
    <scope>NUCLEOTIDE SEQUENCE</scope>
    <source>
        <strain evidence="2">Conio</strain>
    </source>
</reference>
<dbReference type="EMBL" id="WJXW01000007">
    <property type="protein sequence ID" value="KAF9734779.1"/>
    <property type="molecule type" value="Genomic_DNA"/>
</dbReference>
<evidence type="ECO:0000313" key="2">
    <source>
        <dbReference type="EMBL" id="KAF9734779.1"/>
    </source>
</evidence>
<dbReference type="AlphaFoldDB" id="A0A9P6GIH6"/>